<protein>
    <submittedName>
        <fullName evidence="2">Uncharacterized protein</fullName>
    </submittedName>
</protein>
<dbReference type="AlphaFoldDB" id="A0A6J4MVX9"/>
<evidence type="ECO:0000313" key="2">
    <source>
        <dbReference type="EMBL" id="CAA9370369.1"/>
    </source>
</evidence>
<feature type="non-terminal residue" evidence="2">
    <location>
        <position position="126"/>
    </location>
</feature>
<feature type="region of interest" description="Disordered" evidence="1">
    <location>
        <begin position="106"/>
        <end position="126"/>
    </location>
</feature>
<gene>
    <name evidence="2" type="ORF">AVDCRST_MAG75-3</name>
</gene>
<name>A0A6J4MVX9_9ACTN</name>
<reference evidence="2" key="1">
    <citation type="submission" date="2020-02" db="EMBL/GenBank/DDBJ databases">
        <authorList>
            <person name="Meier V. D."/>
        </authorList>
    </citation>
    <scope>NUCLEOTIDE SEQUENCE</scope>
    <source>
        <strain evidence="2">AVDCRST_MAG75</strain>
    </source>
</reference>
<proteinExistence type="predicted"/>
<accession>A0A6J4MVX9</accession>
<feature type="non-terminal residue" evidence="2">
    <location>
        <position position="1"/>
    </location>
</feature>
<evidence type="ECO:0000256" key="1">
    <source>
        <dbReference type="SAM" id="MobiDB-lite"/>
    </source>
</evidence>
<feature type="compositionally biased region" description="Basic and acidic residues" evidence="1">
    <location>
        <begin position="107"/>
        <end position="116"/>
    </location>
</feature>
<sequence length="126" mass="13222">DRSWHGSRQRAAGRTDRPGEQERVDIVGLPVGRLGSEPRVRSVRERPHAVAVCPVRPARPCCRGDPIRALPPASDVGLVGGLAGGSRGRVGGGLGRAGCWSLVRRGGRGDGHRAARDPSQVQASLV</sequence>
<feature type="region of interest" description="Disordered" evidence="1">
    <location>
        <begin position="1"/>
        <end position="23"/>
    </location>
</feature>
<organism evidence="2">
    <name type="scientific">uncultured Propionibacteriaceae bacterium</name>
    <dbReference type="NCBI Taxonomy" id="257457"/>
    <lineage>
        <taxon>Bacteria</taxon>
        <taxon>Bacillati</taxon>
        <taxon>Actinomycetota</taxon>
        <taxon>Actinomycetes</taxon>
        <taxon>Propionibacteriales</taxon>
        <taxon>Propionibacteriaceae</taxon>
        <taxon>environmental samples</taxon>
    </lineage>
</organism>
<feature type="compositionally biased region" description="Basic and acidic residues" evidence="1">
    <location>
        <begin position="13"/>
        <end position="23"/>
    </location>
</feature>
<dbReference type="EMBL" id="CADCUO010000001">
    <property type="protein sequence ID" value="CAA9370369.1"/>
    <property type="molecule type" value="Genomic_DNA"/>
</dbReference>